<dbReference type="InterPro" id="IPR000160">
    <property type="entry name" value="GGDEF_dom"/>
</dbReference>
<gene>
    <name evidence="4" type="ORF">JAO74_16315</name>
</gene>
<dbReference type="InterPro" id="IPR043128">
    <property type="entry name" value="Rev_trsase/Diguanyl_cyclase"/>
</dbReference>
<dbReference type="PANTHER" id="PTHR45138">
    <property type="entry name" value="REGULATORY COMPONENTS OF SENSORY TRANSDUCTION SYSTEM"/>
    <property type="match status" value="1"/>
</dbReference>
<sequence length="350" mass="39261">MKAAEAAHDPDSAPPRWNLRKLYDDIGLFLFSHRLDLTPLNFGCAHDYVAGSDRRIVDEVNRAIRERRLSNGWIEQYLAGQDSHVVMPDALHDATAQLAEELDRCLDQLGRSTERQKRYGTALDKTVRTASPDVLFTQLRDLTRQMVEQNKLAEIEMRLSHRRVSELRITLRSARQASKQDYLTGLQNRRGFERIVETWQGSQGGVGGVLAICDIDHFKLVNDRFGHDTGDRVLRYVADALHALAEMKHEVARLRGEEFVILMPDRTLDQAAREVNLIRESLGARCLIDRETKLPIGPVTFSAGLTALAKTDALAPALRRADAALYAAKRAGRNCIHAAVDRGQVIPMPG</sequence>
<reference evidence="5" key="1">
    <citation type="submission" date="2020-12" db="EMBL/GenBank/DDBJ databases">
        <title>Hymenobacter sp.</title>
        <authorList>
            <person name="Kim M.K."/>
        </authorList>
    </citation>
    <scope>NUCLEOTIDE SEQUENCE [LARGE SCALE GENOMIC DNA]</scope>
    <source>
        <strain evidence="5">BT553</strain>
    </source>
</reference>
<evidence type="ECO:0000259" key="3">
    <source>
        <dbReference type="PROSITE" id="PS50887"/>
    </source>
</evidence>
<dbReference type="Proteomes" id="UP000640426">
    <property type="component" value="Unassembled WGS sequence"/>
</dbReference>
<evidence type="ECO:0000256" key="2">
    <source>
        <dbReference type="ARBA" id="ARBA00034247"/>
    </source>
</evidence>
<organism evidence="4 5">
    <name type="scientific">Sphingomonas mollis</name>
    <dbReference type="NCBI Taxonomy" id="2795726"/>
    <lineage>
        <taxon>Bacteria</taxon>
        <taxon>Pseudomonadati</taxon>
        <taxon>Pseudomonadota</taxon>
        <taxon>Alphaproteobacteria</taxon>
        <taxon>Sphingomonadales</taxon>
        <taxon>Sphingomonadaceae</taxon>
        <taxon>Sphingomonas</taxon>
    </lineage>
</organism>
<dbReference type="SUPFAM" id="SSF55073">
    <property type="entry name" value="Nucleotide cyclase"/>
    <property type="match status" value="1"/>
</dbReference>
<accession>A0ABS0XTI9</accession>
<evidence type="ECO:0000313" key="5">
    <source>
        <dbReference type="Proteomes" id="UP000640426"/>
    </source>
</evidence>
<proteinExistence type="predicted"/>
<dbReference type="Pfam" id="PF00990">
    <property type="entry name" value="GGDEF"/>
    <property type="match status" value="1"/>
</dbReference>
<dbReference type="EC" id="2.7.7.65" evidence="1"/>
<dbReference type="SMART" id="SM00267">
    <property type="entry name" value="GGDEF"/>
    <property type="match status" value="1"/>
</dbReference>
<dbReference type="EMBL" id="JAELXS010000011">
    <property type="protein sequence ID" value="MBJ6123352.1"/>
    <property type="molecule type" value="Genomic_DNA"/>
</dbReference>
<dbReference type="CDD" id="cd01949">
    <property type="entry name" value="GGDEF"/>
    <property type="match status" value="1"/>
</dbReference>
<dbReference type="PROSITE" id="PS50887">
    <property type="entry name" value="GGDEF"/>
    <property type="match status" value="1"/>
</dbReference>
<evidence type="ECO:0000313" key="4">
    <source>
        <dbReference type="EMBL" id="MBJ6123352.1"/>
    </source>
</evidence>
<comment type="catalytic activity">
    <reaction evidence="2">
        <text>2 GTP = 3',3'-c-di-GMP + 2 diphosphate</text>
        <dbReference type="Rhea" id="RHEA:24898"/>
        <dbReference type="ChEBI" id="CHEBI:33019"/>
        <dbReference type="ChEBI" id="CHEBI:37565"/>
        <dbReference type="ChEBI" id="CHEBI:58805"/>
        <dbReference type="EC" id="2.7.7.65"/>
    </reaction>
</comment>
<protein>
    <recommendedName>
        <fullName evidence="1">diguanylate cyclase</fullName>
        <ecNumber evidence="1">2.7.7.65</ecNumber>
    </recommendedName>
</protein>
<feature type="domain" description="GGDEF" evidence="3">
    <location>
        <begin position="206"/>
        <end position="341"/>
    </location>
</feature>
<dbReference type="InterPro" id="IPR050469">
    <property type="entry name" value="Diguanylate_Cyclase"/>
</dbReference>
<name>A0ABS0XTI9_9SPHN</name>
<dbReference type="Gene3D" id="3.30.70.270">
    <property type="match status" value="1"/>
</dbReference>
<evidence type="ECO:0000256" key="1">
    <source>
        <dbReference type="ARBA" id="ARBA00012528"/>
    </source>
</evidence>
<comment type="caution">
    <text evidence="4">The sequence shown here is derived from an EMBL/GenBank/DDBJ whole genome shotgun (WGS) entry which is preliminary data.</text>
</comment>
<dbReference type="RefSeq" id="WP_199040625.1">
    <property type="nucleotide sequence ID" value="NZ_JAELXS010000011.1"/>
</dbReference>
<dbReference type="InterPro" id="IPR029787">
    <property type="entry name" value="Nucleotide_cyclase"/>
</dbReference>
<dbReference type="PANTHER" id="PTHR45138:SF9">
    <property type="entry name" value="DIGUANYLATE CYCLASE DGCM-RELATED"/>
    <property type="match status" value="1"/>
</dbReference>
<dbReference type="NCBIfam" id="TIGR00254">
    <property type="entry name" value="GGDEF"/>
    <property type="match status" value="1"/>
</dbReference>
<keyword evidence="5" id="KW-1185">Reference proteome</keyword>